<dbReference type="EMBL" id="KP329566">
    <property type="protein sequence ID" value="ALE30478.1"/>
    <property type="molecule type" value="Genomic_DNA"/>
</dbReference>
<evidence type="ECO:0000313" key="3">
    <source>
        <dbReference type="Proteomes" id="UP000317837"/>
    </source>
</evidence>
<feature type="transmembrane region" description="Helical" evidence="1">
    <location>
        <begin position="228"/>
        <end position="254"/>
    </location>
</feature>
<accession>A0A2H4CK38</accession>
<proteinExistence type="predicted"/>
<evidence type="ECO:0000256" key="1">
    <source>
        <dbReference type="SAM" id="Phobius"/>
    </source>
</evidence>
<name>A0A2H4CK38_9ADEN</name>
<keyword evidence="1" id="KW-1133">Transmembrane helix</keyword>
<reference evidence="3" key="1">
    <citation type="submission" date="2014-12" db="EMBL/GenBank/DDBJ databases">
        <authorList>
            <person name="Podgorski I.I."/>
            <person name="Papp T."/>
            <person name="Custers J."/>
            <person name="Harrach B."/>
            <person name="Benko M."/>
        </authorList>
    </citation>
    <scope>NUCLEOTIDE SEQUENCE [LARGE SCALE GENOMIC DNA]</scope>
    <source>
        <strain evidence="3">B-105</strain>
    </source>
</reference>
<dbReference type="Proteomes" id="UP000317837">
    <property type="component" value="Segment"/>
</dbReference>
<evidence type="ECO:0000313" key="2">
    <source>
        <dbReference type="EMBL" id="ALE30478.1"/>
    </source>
</evidence>
<sequence length="274" mass="31822">MLLLIFLLATVSAQTSEKPIQYFVEPGVNLTLPYCRFTECKGDVVWYRETAPRPHIKTTAQKLCNITSDSVSQQIDPFLSFNCNNNNLNLYNLKTLDTRVYYVNIKDEYTTYNTFYEVNVIYIIQPNCVINTLELITQLPGVSQLAGQSYCLIEINCADSLYPNTVRYNNRENTYFIREKGGNNTLPNYYEVFYKFGNIEKSFKFNYNFSDLCHPIQSLEYNEVDENIALNVFLILIIIISVLVIVGSLILLYCHRRKTQTKTQNKPVLIRLQK</sequence>
<organism evidence="2 3">
    <name type="scientific">Simian adenovirus 17</name>
    <dbReference type="NCBI Taxonomy" id="1715779"/>
    <lineage>
        <taxon>Viruses</taxon>
        <taxon>Varidnaviria</taxon>
        <taxon>Bamfordvirae</taxon>
        <taxon>Preplasmiviricota</taxon>
        <taxon>Polisuviricotina</taxon>
        <taxon>Pharingeaviricetes</taxon>
        <taxon>Rowavirales</taxon>
        <taxon>Adenoviridae</taxon>
        <taxon>Mastadenovirus</taxon>
        <taxon>Mastadenovirus chlorocebi</taxon>
        <taxon>Simian mastadenovirus F</taxon>
    </lineage>
</organism>
<protein>
    <submittedName>
        <fullName evidence="2">CR1-beta</fullName>
    </submittedName>
</protein>
<keyword evidence="1" id="KW-0472">Membrane</keyword>
<keyword evidence="1" id="KW-0812">Transmembrane</keyword>